<feature type="non-terminal residue" evidence="3">
    <location>
        <position position="1"/>
    </location>
</feature>
<feature type="coiled-coil region" evidence="1">
    <location>
        <begin position="5"/>
        <end position="32"/>
    </location>
</feature>
<keyword evidence="1" id="KW-0175">Coiled coil</keyword>
<protein>
    <submittedName>
        <fullName evidence="3">Uncharacterized protein</fullName>
    </submittedName>
</protein>
<evidence type="ECO:0000313" key="3">
    <source>
        <dbReference type="EMBL" id="CRZ12368.1"/>
    </source>
</evidence>
<feature type="non-terminal residue" evidence="3">
    <location>
        <position position="295"/>
    </location>
</feature>
<proteinExistence type="predicted"/>
<organism evidence="3">
    <name type="scientific">Spongospora subterranea</name>
    <dbReference type="NCBI Taxonomy" id="70186"/>
    <lineage>
        <taxon>Eukaryota</taxon>
        <taxon>Sar</taxon>
        <taxon>Rhizaria</taxon>
        <taxon>Endomyxa</taxon>
        <taxon>Phytomyxea</taxon>
        <taxon>Plasmodiophorida</taxon>
        <taxon>Plasmodiophoridae</taxon>
        <taxon>Spongospora</taxon>
    </lineage>
</organism>
<dbReference type="AlphaFoldDB" id="A0A0H5RED9"/>
<feature type="compositionally biased region" description="Polar residues" evidence="2">
    <location>
        <begin position="265"/>
        <end position="284"/>
    </location>
</feature>
<evidence type="ECO:0000256" key="1">
    <source>
        <dbReference type="SAM" id="Coils"/>
    </source>
</evidence>
<feature type="compositionally biased region" description="Low complexity" evidence="2">
    <location>
        <begin position="122"/>
        <end position="131"/>
    </location>
</feature>
<feature type="region of interest" description="Disordered" evidence="2">
    <location>
        <begin position="246"/>
        <end position="295"/>
    </location>
</feature>
<evidence type="ECO:0000256" key="2">
    <source>
        <dbReference type="SAM" id="MobiDB-lite"/>
    </source>
</evidence>
<reference evidence="3" key="1">
    <citation type="submission" date="2015-04" db="EMBL/GenBank/DDBJ databases">
        <title>The genome sequence of the plant pathogenic Rhizarian Plasmodiophora brassicae reveals insights in its biotrophic life cycle and the origin of chitin synthesis.</title>
        <authorList>
            <person name="Schwelm A."/>
            <person name="Fogelqvist J."/>
            <person name="Knaust A."/>
            <person name="Julke S."/>
            <person name="Lilja T."/>
            <person name="Dhandapani V."/>
            <person name="Bonilla-Rosso G."/>
            <person name="Karlsson M."/>
            <person name="Shevchenko A."/>
            <person name="Choi S.R."/>
            <person name="Kim H.G."/>
            <person name="Park J.Y."/>
            <person name="Lim Y.P."/>
            <person name="Ludwig-Muller J."/>
            <person name="Dixelius C."/>
        </authorList>
    </citation>
    <scope>NUCLEOTIDE SEQUENCE</scope>
    <source>
        <tissue evidence="3">Potato root galls</tissue>
    </source>
</reference>
<name>A0A0H5RED9_9EUKA</name>
<feature type="compositionally biased region" description="Basic and acidic residues" evidence="2">
    <location>
        <begin position="285"/>
        <end position="295"/>
    </location>
</feature>
<accession>A0A0H5RED9</accession>
<sequence length="295" mass="31866">LRADNIKLRKERTRLLSENQELSDQIANSMENEGEKVANLISDGLRTPSIADAELRKRISKLEKMLVWWRQRWETSKREKTSAIGAYGDEDTTPSSAHDINNSPDSIMSTRSPVISEDAGNSAASSLASPSSPISKLKALATAAITSSKKPPSLSVFNPFVLETTFSTTGQAKMNRSLSADNNEKQPAIPLPVNSRSKRANNIARTFMAIKTASKNDNNLGTDVPQPAPDTDILPQLPNLAKVFLRRLQPAGSPGPTDQVPPPTISSTAKATGSIGRESTSGRNSSERDKDNDST</sequence>
<feature type="compositionally biased region" description="Polar residues" evidence="2">
    <location>
        <begin position="93"/>
        <end position="113"/>
    </location>
</feature>
<dbReference type="EMBL" id="HACM01011926">
    <property type="protein sequence ID" value="CRZ12368.1"/>
    <property type="molecule type" value="Transcribed_RNA"/>
</dbReference>
<feature type="region of interest" description="Disordered" evidence="2">
    <location>
        <begin position="79"/>
        <end position="131"/>
    </location>
</feature>